<dbReference type="Pfam" id="PF07729">
    <property type="entry name" value="FCD"/>
    <property type="match status" value="1"/>
</dbReference>
<evidence type="ECO:0000313" key="6">
    <source>
        <dbReference type="Proteomes" id="UP001144805"/>
    </source>
</evidence>
<dbReference type="SUPFAM" id="SSF46785">
    <property type="entry name" value="Winged helix' DNA-binding domain"/>
    <property type="match status" value="1"/>
</dbReference>
<sequence>MNFSKTQHAYEMIRRQILDGVFRPGDPLRLTHIARELNLSEMPVREALRLLQKDGLVIMNLHRSAEVARLSFRTAWEIEEVRLHLEITACVMAVPEHDAESIRQLRALIEELEKDLDHPVTVARRNRAFHTAVMARTPNAFLREHVEELWDRAWQSSSASFFDLMPERKRLLPVENRRMVDLIEARDSAGLERLLVDRLSAIKVAWARALMSARASEERV</sequence>
<dbReference type="SMART" id="SM00895">
    <property type="entry name" value="FCD"/>
    <property type="match status" value="1"/>
</dbReference>
<evidence type="ECO:0000256" key="2">
    <source>
        <dbReference type="ARBA" id="ARBA00023125"/>
    </source>
</evidence>
<dbReference type="SMART" id="SM00345">
    <property type="entry name" value="HTH_GNTR"/>
    <property type="match status" value="1"/>
</dbReference>
<dbReference type="PROSITE" id="PS50949">
    <property type="entry name" value="HTH_GNTR"/>
    <property type="match status" value="1"/>
</dbReference>
<organism evidence="5 6">
    <name type="scientific">Kaistia nematophila</name>
    <dbReference type="NCBI Taxonomy" id="2994654"/>
    <lineage>
        <taxon>Bacteria</taxon>
        <taxon>Pseudomonadati</taxon>
        <taxon>Pseudomonadota</taxon>
        <taxon>Alphaproteobacteria</taxon>
        <taxon>Hyphomicrobiales</taxon>
        <taxon>Kaistiaceae</taxon>
        <taxon>Kaistia</taxon>
    </lineage>
</organism>
<dbReference type="GO" id="GO:0003677">
    <property type="term" value="F:DNA binding"/>
    <property type="evidence" value="ECO:0007669"/>
    <property type="project" value="UniProtKB-KW"/>
</dbReference>
<keyword evidence="1" id="KW-0805">Transcription regulation</keyword>
<reference evidence="5" key="1">
    <citation type="submission" date="2022-11" db="EMBL/GenBank/DDBJ databases">
        <title>Biodiversity and phylogenetic relationships of bacteria.</title>
        <authorList>
            <person name="Machado R.A.R."/>
            <person name="Bhat A."/>
            <person name="Loulou A."/>
            <person name="Kallel S."/>
        </authorList>
    </citation>
    <scope>NUCLEOTIDE SEQUENCE</scope>
    <source>
        <strain evidence="5">K-TC2</strain>
    </source>
</reference>
<protein>
    <submittedName>
        <fullName evidence="5">GntR family transcriptional regulator</fullName>
    </submittedName>
</protein>
<dbReference type="SUPFAM" id="SSF48008">
    <property type="entry name" value="GntR ligand-binding domain-like"/>
    <property type="match status" value="1"/>
</dbReference>
<dbReference type="InterPro" id="IPR000524">
    <property type="entry name" value="Tscrpt_reg_HTH_GntR"/>
</dbReference>
<dbReference type="Gene3D" id="1.20.120.530">
    <property type="entry name" value="GntR ligand-binding domain-like"/>
    <property type="match status" value="1"/>
</dbReference>
<dbReference type="InterPro" id="IPR036388">
    <property type="entry name" value="WH-like_DNA-bd_sf"/>
</dbReference>
<keyword evidence="3" id="KW-0804">Transcription</keyword>
<feature type="domain" description="HTH gntR-type" evidence="4">
    <location>
        <begin position="3"/>
        <end position="70"/>
    </location>
</feature>
<gene>
    <name evidence="5" type="ORF">OSH07_11845</name>
</gene>
<evidence type="ECO:0000313" key="5">
    <source>
        <dbReference type="EMBL" id="MCX5569888.1"/>
    </source>
</evidence>
<evidence type="ECO:0000256" key="1">
    <source>
        <dbReference type="ARBA" id="ARBA00023015"/>
    </source>
</evidence>
<dbReference type="Gene3D" id="1.10.10.10">
    <property type="entry name" value="Winged helix-like DNA-binding domain superfamily/Winged helix DNA-binding domain"/>
    <property type="match status" value="1"/>
</dbReference>
<dbReference type="EMBL" id="JAPKNK010000004">
    <property type="protein sequence ID" value="MCX5569888.1"/>
    <property type="molecule type" value="Genomic_DNA"/>
</dbReference>
<proteinExistence type="predicted"/>
<dbReference type="RefSeq" id="WP_266338857.1">
    <property type="nucleotide sequence ID" value="NZ_JAPKNK010000004.1"/>
</dbReference>
<name>A0A9X3E2E3_9HYPH</name>
<dbReference type="InterPro" id="IPR036390">
    <property type="entry name" value="WH_DNA-bd_sf"/>
</dbReference>
<dbReference type="PANTHER" id="PTHR43537:SF24">
    <property type="entry name" value="GLUCONATE OPERON TRANSCRIPTIONAL REPRESSOR"/>
    <property type="match status" value="1"/>
</dbReference>
<dbReference type="InterPro" id="IPR011711">
    <property type="entry name" value="GntR_C"/>
</dbReference>
<evidence type="ECO:0000256" key="3">
    <source>
        <dbReference type="ARBA" id="ARBA00023163"/>
    </source>
</evidence>
<dbReference type="Proteomes" id="UP001144805">
    <property type="component" value="Unassembled WGS sequence"/>
</dbReference>
<dbReference type="PANTHER" id="PTHR43537">
    <property type="entry name" value="TRANSCRIPTIONAL REGULATOR, GNTR FAMILY"/>
    <property type="match status" value="1"/>
</dbReference>
<dbReference type="AlphaFoldDB" id="A0A9X3E2E3"/>
<accession>A0A9X3E2E3</accession>
<dbReference type="GO" id="GO:0003700">
    <property type="term" value="F:DNA-binding transcription factor activity"/>
    <property type="evidence" value="ECO:0007669"/>
    <property type="project" value="InterPro"/>
</dbReference>
<dbReference type="Pfam" id="PF00392">
    <property type="entry name" value="GntR"/>
    <property type="match status" value="1"/>
</dbReference>
<dbReference type="InterPro" id="IPR008920">
    <property type="entry name" value="TF_FadR/GntR_C"/>
</dbReference>
<keyword evidence="2" id="KW-0238">DNA-binding</keyword>
<keyword evidence="6" id="KW-1185">Reference proteome</keyword>
<evidence type="ECO:0000259" key="4">
    <source>
        <dbReference type="PROSITE" id="PS50949"/>
    </source>
</evidence>
<comment type="caution">
    <text evidence="5">The sequence shown here is derived from an EMBL/GenBank/DDBJ whole genome shotgun (WGS) entry which is preliminary data.</text>
</comment>